<gene>
    <name evidence="2" type="ORF">HGRIS_006336</name>
</gene>
<keyword evidence="1" id="KW-0732">Signal</keyword>
<organism evidence="2 3">
    <name type="scientific">Hohenbuehelia grisea</name>
    <dbReference type="NCBI Taxonomy" id="104357"/>
    <lineage>
        <taxon>Eukaryota</taxon>
        <taxon>Fungi</taxon>
        <taxon>Dikarya</taxon>
        <taxon>Basidiomycota</taxon>
        <taxon>Agaricomycotina</taxon>
        <taxon>Agaricomycetes</taxon>
        <taxon>Agaricomycetidae</taxon>
        <taxon>Agaricales</taxon>
        <taxon>Pleurotineae</taxon>
        <taxon>Pleurotaceae</taxon>
        <taxon>Hohenbuehelia</taxon>
    </lineage>
</organism>
<accession>A0ABR3K2C5</accession>
<evidence type="ECO:0000313" key="2">
    <source>
        <dbReference type="EMBL" id="KAL0961382.1"/>
    </source>
</evidence>
<feature type="chain" id="PRO_5047053456" evidence="1">
    <location>
        <begin position="28"/>
        <end position="123"/>
    </location>
</feature>
<evidence type="ECO:0000313" key="3">
    <source>
        <dbReference type="Proteomes" id="UP001556367"/>
    </source>
</evidence>
<evidence type="ECO:0000256" key="1">
    <source>
        <dbReference type="SAM" id="SignalP"/>
    </source>
</evidence>
<keyword evidence="3" id="KW-1185">Reference proteome</keyword>
<feature type="signal peptide" evidence="1">
    <location>
        <begin position="1"/>
        <end position="27"/>
    </location>
</feature>
<dbReference type="EMBL" id="JASNQZ010000001">
    <property type="protein sequence ID" value="KAL0961382.1"/>
    <property type="molecule type" value="Genomic_DNA"/>
</dbReference>
<dbReference type="Proteomes" id="UP001556367">
    <property type="component" value="Unassembled WGS sequence"/>
</dbReference>
<name>A0ABR3K2C5_9AGAR</name>
<proteinExistence type="predicted"/>
<sequence>MLNHLLSAWMALVQIILALSSLNVATARPMTVYSPPVTYPHSGTVWKVGSIQNVMWNTSSPPTQITNRRGKVYLAERGILNIEHPLADNFDIMKGHVSVTVPTVSPGTEYTVIGTLCSCLVSR</sequence>
<comment type="caution">
    <text evidence="2">The sequence shown here is derived from an EMBL/GenBank/DDBJ whole genome shotgun (WGS) entry which is preliminary data.</text>
</comment>
<protein>
    <submittedName>
        <fullName evidence="2">Uncharacterized protein</fullName>
    </submittedName>
</protein>
<reference evidence="3" key="1">
    <citation type="submission" date="2024-06" db="EMBL/GenBank/DDBJ databases">
        <title>Multi-omics analyses provide insights into the biosynthesis of the anticancer antibiotic pleurotin in Hohenbuehelia grisea.</title>
        <authorList>
            <person name="Weaver J.A."/>
            <person name="Alberti F."/>
        </authorList>
    </citation>
    <scope>NUCLEOTIDE SEQUENCE [LARGE SCALE GENOMIC DNA]</scope>
    <source>
        <strain evidence="3">T-177</strain>
    </source>
</reference>